<keyword evidence="4 5" id="KW-0472">Membrane</keyword>
<proteinExistence type="predicted"/>
<feature type="transmembrane region" description="Helical" evidence="5">
    <location>
        <begin position="214"/>
        <end position="232"/>
    </location>
</feature>
<dbReference type="Proteomes" id="UP000078544">
    <property type="component" value="Unassembled WGS sequence"/>
</dbReference>
<evidence type="ECO:0000256" key="5">
    <source>
        <dbReference type="SAM" id="Phobius"/>
    </source>
</evidence>
<feature type="transmembrane region" description="Helical" evidence="5">
    <location>
        <begin position="252"/>
        <end position="277"/>
    </location>
</feature>
<dbReference type="PANTHER" id="PTHR31465:SF9">
    <property type="entry name" value="SPHINGOID LONG-CHAIN BASE TRANSPORTER RSB1"/>
    <property type="match status" value="1"/>
</dbReference>
<comment type="caution">
    <text evidence="6">The sequence shown here is derived from an EMBL/GenBank/DDBJ whole genome shotgun (WGS) entry which is preliminary data.</text>
</comment>
<keyword evidence="2 5" id="KW-0812">Transmembrane</keyword>
<evidence type="ECO:0000313" key="6">
    <source>
        <dbReference type="EMBL" id="KZZ88520.1"/>
    </source>
</evidence>
<sequence>MDFSNPGHLVGFGPNANCTLDTCPLQLSAYKYRPSLPANASFIAFFALAMSIHIVLGIRWKQWGFMACMILGCLVEIVGYAARLVLYKNPFSFIGFIIQIVFITCGPIFYTAAIYVTLSKTIYHLEPQFSRFKPTLFYWIFIPADVLCLVLQAAGGALSTNSNGSSNTGIDITMAGLILQVIVIFFFIVAFADYMISYVRRTSGTTRLATRVRVFLAFLSLAITLILVRCIYRAYELSQGYRDSDLITDETLFIVLEGVFILVSVYTLCIGHPGLLFDGEKHKLQAAGDAGEKP</sequence>
<dbReference type="GO" id="GO:0005886">
    <property type="term" value="C:plasma membrane"/>
    <property type="evidence" value="ECO:0007669"/>
    <property type="project" value="TreeGrafter"/>
</dbReference>
<dbReference type="AlphaFoldDB" id="A0A166N9I7"/>
<protein>
    <submittedName>
        <fullName evidence="6">RTA-like protein</fullName>
    </submittedName>
</protein>
<name>A0A166N9I7_9HYPO</name>
<evidence type="ECO:0000256" key="1">
    <source>
        <dbReference type="ARBA" id="ARBA00004141"/>
    </source>
</evidence>
<reference evidence="6 7" key="1">
    <citation type="journal article" date="2016" name="Genome Biol. Evol.">
        <title>Divergent and convergent evolution of fungal pathogenicity.</title>
        <authorList>
            <person name="Shang Y."/>
            <person name="Xiao G."/>
            <person name="Zheng P."/>
            <person name="Cen K."/>
            <person name="Zhan S."/>
            <person name="Wang C."/>
        </authorList>
    </citation>
    <scope>NUCLEOTIDE SEQUENCE [LARGE SCALE GENOMIC DNA]</scope>
    <source>
        <strain evidence="6 7">RCEF 2490</strain>
    </source>
</reference>
<dbReference type="InterPro" id="IPR007568">
    <property type="entry name" value="RTA1"/>
</dbReference>
<feature type="transmembrane region" description="Helical" evidence="5">
    <location>
        <begin position="63"/>
        <end position="81"/>
    </location>
</feature>
<dbReference type="OrthoDB" id="4521223at2759"/>
<evidence type="ECO:0000256" key="3">
    <source>
        <dbReference type="ARBA" id="ARBA00022989"/>
    </source>
</evidence>
<organism evidence="6 7">
    <name type="scientific">Moelleriella libera RCEF 2490</name>
    <dbReference type="NCBI Taxonomy" id="1081109"/>
    <lineage>
        <taxon>Eukaryota</taxon>
        <taxon>Fungi</taxon>
        <taxon>Dikarya</taxon>
        <taxon>Ascomycota</taxon>
        <taxon>Pezizomycotina</taxon>
        <taxon>Sordariomycetes</taxon>
        <taxon>Hypocreomycetidae</taxon>
        <taxon>Hypocreales</taxon>
        <taxon>Clavicipitaceae</taxon>
        <taxon>Moelleriella</taxon>
    </lineage>
</organism>
<evidence type="ECO:0000256" key="2">
    <source>
        <dbReference type="ARBA" id="ARBA00022692"/>
    </source>
</evidence>
<feature type="transmembrane region" description="Helical" evidence="5">
    <location>
        <begin position="136"/>
        <end position="154"/>
    </location>
</feature>
<dbReference type="PANTHER" id="PTHR31465">
    <property type="entry name" value="PROTEIN RTA1-RELATED"/>
    <property type="match status" value="1"/>
</dbReference>
<dbReference type="GO" id="GO:0000324">
    <property type="term" value="C:fungal-type vacuole"/>
    <property type="evidence" value="ECO:0007669"/>
    <property type="project" value="TreeGrafter"/>
</dbReference>
<accession>A0A166N9I7</accession>
<keyword evidence="7" id="KW-1185">Reference proteome</keyword>
<feature type="transmembrane region" description="Helical" evidence="5">
    <location>
        <begin position="36"/>
        <end position="56"/>
    </location>
</feature>
<keyword evidence="3 5" id="KW-1133">Transmembrane helix</keyword>
<gene>
    <name evidence="6" type="ORF">AAL_08078</name>
</gene>
<dbReference type="EMBL" id="AZGY01000029">
    <property type="protein sequence ID" value="KZZ88520.1"/>
    <property type="molecule type" value="Genomic_DNA"/>
</dbReference>
<dbReference type="Pfam" id="PF04479">
    <property type="entry name" value="RTA1"/>
    <property type="match status" value="1"/>
</dbReference>
<feature type="transmembrane region" description="Helical" evidence="5">
    <location>
        <begin position="174"/>
        <end position="194"/>
    </location>
</feature>
<evidence type="ECO:0000256" key="4">
    <source>
        <dbReference type="ARBA" id="ARBA00023136"/>
    </source>
</evidence>
<feature type="transmembrane region" description="Helical" evidence="5">
    <location>
        <begin position="93"/>
        <end position="116"/>
    </location>
</feature>
<comment type="subcellular location">
    <subcellularLocation>
        <location evidence="1">Membrane</location>
        <topology evidence="1">Multi-pass membrane protein</topology>
    </subcellularLocation>
</comment>
<dbReference type="STRING" id="1081109.A0A166N9I7"/>
<evidence type="ECO:0000313" key="7">
    <source>
        <dbReference type="Proteomes" id="UP000078544"/>
    </source>
</evidence>